<feature type="transmembrane region" description="Helical" evidence="1">
    <location>
        <begin position="20"/>
        <end position="38"/>
    </location>
</feature>
<dbReference type="Proteomes" id="UP000327179">
    <property type="component" value="Chromosome"/>
</dbReference>
<dbReference type="AlphaFoldDB" id="A0A5J6QNI4"/>
<evidence type="ECO:0000313" key="3">
    <source>
        <dbReference type="Proteomes" id="UP000327179"/>
    </source>
</evidence>
<name>A0A5J6QNI4_9GAMM</name>
<organism evidence="2 3">
    <name type="scientific">Metapseudomonas lalkuanensis</name>
    <dbReference type="NCBI Taxonomy" id="2604832"/>
    <lineage>
        <taxon>Bacteria</taxon>
        <taxon>Pseudomonadati</taxon>
        <taxon>Pseudomonadota</taxon>
        <taxon>Gammaproteobacteria</taxon>
        <taxon>Pseudomonadales</taxon>
        <taxon>Pseudomonadaceae</taxon>
        <taxon>Metapseudomonas</taxon>
    </lineage>
</organism>
<dbReference type="RefSeq" id="WP_151134002.1">
    <property type="nucleotide sequence ID" value="NZ_CP043311.1"/>
</dbReference>
<gene>
    <name evidence="2" type="ORF">FXN65_15320</name>
</gene>
<dbReference type="EMBL" id="CP043311">
    <property type="protein sequence ID" value="QEY63355.1"/>
    <property type="molecule type" value="Genomic_DNA"/>
</dbReference>
<keyword evidence="1" id="KW-1133">Transmembrane helix</keyword>
<dbReference type="Pfam" id="PF05106">
    <property type="entry name" value="Phage_holin_3_1"/>
    <property type="match status" value="1"/>
</dbReference>
<feature type="transmembrane region" description="Helical" evidence="1">
    <location>
        <begin position="74"/>
        <end position="93"/>
    </location>
</feature>
<keyword evidence="3" id="KW-1185">Reference proteome</keyword>
<evidence type="ECO:0000313" key="2">
    <source>
        <dbReference type="EMBL" id="QEY63355.1"/>
    </source>
</evidence>
<evidence type="ECO:0000256" key="1">
    <source>
        <dbReference type="SAM" id="Phobius"/>
    </source>
</evidence>
<keyword evidence="1" id="KW-0812">Transmembrane</keyword>
<sequence>MPDKPEQWAWFATWLEEHWPAVYAACLGTFIAALRVLYGGGGWRQVGLEAPLCGAITLSASAGLQLIAIPASAAPFFGGVIGLLGVEGVRAVAKRHLTQNGDPQ</sequence>
<dbReference type="KEGG" id="plal:FXN65_15320"/>
<accession>A0A5J6QNI4</accession>
<proteinExistence type="predicted"/>
<dbReference type="NCBIfam" id="TIGR01594">
    <property type="entry name" value="holin_lambda"/>
    <property type="match status" value="1"/>
</dbReference>
<dbReference type="InterPro" id="IPR006481">
    <property type="entry name" value="Phage_lambda_GpS_holin"/>
</dbReference>
<protein>
    <submittedName>
        <fullName evidence="2">Phage holin, lambda family</fullName>
    </submittedName>
</protein>
<reference evidence="2 3" key="1">
    <citation type="submission" date="2019-08" db="EMBL/GenBank/DDBJ databases">
        <title>Whole-genome Sequencing of e-waste polymer degrading bacterium Pseudomonas sp. strain PE08.</title>
        <authorList>
            <person name="Kirdat K."/>
            <person name="Debbarma P."/>
            <person name="Narawade N."/>
            <person name="Suyal D."/>
            <person name="Thorat V."/>
            <person name="Shouche Y."/>
            <person name="Goel R."/>
            <person name="Yadav A."/>
        </authorList>
    </citation>
    <scope>NUCLEOTIDE SEQUENCE [LARGE SCALE GENOMIC DNA]</scope>
    <source>
        <strain evidence="2 3">PE08</strain>
    </source>
</reference>
<keyword evidence="1" id="KW-0472">Membrane</keyword>